<dbReference type="AlphaFoldDB" id="A0A318UD28"/>
<dbReference type="InterPro" id="IPR023772">
    <property type="entry name" value="DNA-bd_HTH_TetR-type_CS"/>
</dbReference>
<dbReference type="Gene3D" id="1.10.357.10">
    <property type="entry name" value="Tetracycline Repressor, domain 2"/>
    <property type="match status" value="1"/>
</dbReference>
<dbReference type="Pfam" id="PF00440">
    <property type="entry name" value="TetR_N"/>
    <property type="match status" value="1"/>
</dbReference>
<sequence length="197" mass="22435">MSKAAATRLNILKKSFDLIYKKGYQATSIDDILSTMEVTKGAFFYHFKNKEEMGLALIREVMRPEMRDILFQPLTRAEDPLSEIYEMIGNLLQDQSFFDFRYGCPAINLIQEMAPTNEDFKKELTSLMKDWQGVVKNSLEKGIAMNKVHAGVDPAQASLFIISGYAGIRSMGKIFGPQMYSAYLKELKTYLDQLRSA</sequence>
<reference evidence="6 7" key="1">
    <citation type="submission" date="2018-06" db="EMBL/GenBank/DDBJ databases">
        <title>Genomic Encyclopedia of Archaeal and Bacterial Type Strains, Phase II (KMG-II): from individual species to whole genera.</title>
        <authorList>
            <person name="Goeker M."/>
        </authorList>
    </citation>
    <scope>NUCLEOTIDE SEQUENCE [LARGE SCALE GENOMIC DNA]</scope>
    <source>
        <strain evidence="6 7">DSM 27372</strain>
    </source>
</reference>
<organism evidence="6 7">
    <name type="scientific">Pedobacter nutrimenti</name>
    <dbReference type="NCBI Taxonomy" id="1241337"/>
    <lineage>
        <taxon>Bacteria</taxon>
        <taxon>Pseudomonadati</taxon>
        <taxon>Bacteroidota</taxon>
        <taxon>Sphingobacteriia</taxon>
        <taxon>Sphingobacteriales</taxon>
        <taxon>Sphingobacteriaceae</taxon>
        <taxon>Pedobacter</taxon>
    </lineage>
</organism>
<accession>A0A318UD28</accession>
<gene>
    <name evidence="6" type="ORF">B0O44_104477</name>
</gene>
<dbReference type="PRINTS" id="PR00455">
    <property type="entry name" value="HTHTETR"/>
</dbReference>
<evidence type="ECO:0000259" key="5">
    <source>
        <dbReference type="PROSITE" id="PS50977"/>
    </source>
</evidence>
<dbReference type="InterPro" id="IPR001647">
    <property type="entry name" value="HTH_TetR"/>
</dbReference>
<comment type="caution">
    <text evidence="6">The sequence shown here is derived from an EMBL/GenBank/DDBJ whole genome shotgun (WGS) entry which is preliminary data.</text>
</comment>
<dbReference type="InterPro" id="IPR011075">
    <property type="entry name" value="TetR_C"/>
</dbReference>
<keyword evidence="7" id="KW-1185">Reference proteome</keyword>
<dbReference type="OrthoDB" id="9798857at2"/>
<evidence type="ECO:0000256" key="2">
    <source>
        <dbReference type="ARBA" id="ARBA00023125"/>
    </source>
</evidence>
<dbReference type="InterPro" id="IPR036271">
    <property type="entry name" value="Tet_transcr_reg_TetR-rel_C_sf"/>
</dbReference>
<feature type="DNA-binding region" description="H-T-H motif" evidence="4">
    <location>
        <begin position="28"/>
        <end position="47"/>
    </location>
</feature>
<evidence type="ECO:0000313" key="7">
    <source>
        <dbReference type="Proteomes" id="UP000248198"/>
    </source>
</evidence>
<keyword evidence="1" id="KW-0805">Transcription regulation</keyword>
<name>A0A318UD28_9SPHI</name>
<dbReference type="InterPro" id="IPR009057">
    <property type="entry name" value="Homeodomain-like_sf"/>
</dbReference>
<dbReference type="PROSITE" id="PS50977">
    <property type="entry name" value="HTH_TETR_2"/>
    <property type="match status" value="1"/>
</dbReference>
<proteinExistence type="predicted"/>
<dbReference type="EMBL" id="QKLU01000004">
    <property type="protein sequence ID" value="PYF74306.1"/>
    <property type="molecule type" value="Genomic_DNA"/>
</dbReference>
<evidence type="ECO:0000256" key="1">
    <source>
        <dbReference type="ARBA" id="ARBA00023015"/>
    </source>
</evidence>
<dbReference type="Pfam" id="PF16925">
    <property type="entry name" value="TetR_C_13"/>
    <property type="match status" value="1"/>
</dbReference>
<dbReference type="RefSeq" id="WP_110831497.1">
    <property type="nucleotide sequence ID" value="NZ_QKLU01000004.1"/>
</dbReference>
<dbReference type="PROSITE" id="PS01081">
    <property type="entry name" value="HTH_TETR_1"/>
    <property type="match status" value="1"/>
</dbReference>
<keyword evidence="3" id="KW-0804">Transcription</keyword>
<evidence type="ECO:0000256" key="4">
    <source>
        <dbReference type="PROSITE-ProRule" id="PRU00335"/>
    </source>
</evidence>
<protein>
    <submittedName>
        <fullName evidence="6">TetR family transcriptional regulator</fullName>
    </submittedName>
</protein>
<dbReference type="Proteomes" id="UP000248198">
    <property type="component" value="Unassembled WGS sequence"/>
</dbReference>
<evidence type="ECO:0000256" key="3">
    <source>
        <dbReference type="ARBA" id="ARBA00023163"/>
    </source>
</evidence>
<dbReference type="SUPFAM" id="SSF48498">
    <property type="entry name" value="Tetracyclin repressor-like, C-terminal domain"/>
    <property type="match status" value="1"/>
</dbReference>
<dbReference type="PANTHER" id="PTHR47506">
    <property type="entry name" value="TRANSCRIPTIONAL REGULATORY PROTEIN"/>
    <property type="match status" value="1"/>
</dbReference>
<dbReference type="SUPFAM" id="SSF46689">
    <property type="entry name" value="Homeodomain-like"/>
    <property type="match status" value="1"/>
</dbReference>
<keyword evidence="2 4" id="KW-0238">DNA-binding</keyword>
<feature type="domain" description="HTH tetR-type" evidence="5">
    <location>
        <begin position="5"/>
        <end position="65"/>
    </location>
</feature>
<dbReference type="GO" id="GO:0003677">
    <property type="term" value="F:DNA binding"/>
    <property type="evidence" value="ECO:0007669"/>
    <property type="project" value="UniProtKB-UniRule"/>
</dbReference>
<dbReference type="PANTHER" id="PTHR47506:SF3">
    <property type="entry name" value="HTH-TYPE TRANSCRIPTIONAL REGULATOR LMRA"/>
    <property type="match status" value="1"/>
</dbReference>
<evidence type="ECO:0000313" key="6">
    <source>
        <dbReference type="EMBL" id="PYF74306.1"/>
    </source>
</evidence>